<protein>
    <submittedName>
        <fullName evidence="9">Putative small lipoprotein YifL</fullName>
    </submittedName>
</protein>
<evidence type="ECO:0000256" key="2">
    <source>
        <dbReference type="ARBA" id="ARBA00022729"/>
    </source>
</evidence>
<keyword evidence="6 9" id="KW-0449">Lipoprotein</keyword>
<gene>
    <name evidence="9" type="ORF">GGR25_002727</name>
</gene>
<keyword evidence="10" id="KW-1185">Reference proteome</keyword>
<keyword evidence="2 8" id="KW-0732">Signal</keyword>
<comment type="caution">
    <text evidence="9">The sequence shown here is derived from an EMBL/GenBank/DDBJ whole genome shotgun (WGS) entry which is preliminary data.</text>
</comment>
<proteinExistence type="predicted"/>
<evidence type="ECO:0000256" key="8">
    <source>
        <dbReference type="SAM" id="SignalP"/>
    </source>
</evidence>
<keyword evidence="3" id="KW-0472">Membrane</keyword>
<dbReference type="EMBL" id="JACIDS010000003">
    <property type="protein sequence ID" value="MBB3931677.1"/>
    <property type="molecule type" value="Genomic_DNA"/>
</dbReference>
<feature type="region of interest" description="Disordered" evidence="7">
    <location>
        <begin position="23"/>
        <end position="49"/>
    </location>
</feature>
<evidence type="ECO:0000313" key="10">
    <source>
        <dbReference type="Proteomes" id="UP000553963"/>
    </source>
</evidence>
<dbReference type="NCBIfam" id="NF047847">
    <property type="entry name" value="SS_mature_LptM"/>
    <property type="match status" value="1"/>
</dbReference>
<evidence type="ECO:0000256" key="4">
    <source>
        <dbReference type="ARBA" id="ARBA00023139"/>
    </source>
</evidence>
<evidence type="ECO:0000256" key="1">
    <source>
        <dbReference type="ARBA" id="ARBA00004459"/>
    </source>
</evidence>
<sequence>MAAATRTALILAALALAGCGVKGPPEPPPGGIQATEAAEAAKRGEKVDTSVPLRPDKKLWIDKLL</sequence>
<dbReference type="RefSeq" id="WP_246409621.1">
    <property type="nucleotide sequence ID" value="NZ_JACIDS010000003.1"/>
</dbReference>
<comment type="subcellular location">
    <subcellularLocation>
        <location evidence="1">Cell outer membrane</location>
        <topology evidence="1">Lipid-anchor</topology>
    </subcellularLocation>
</comment>
<organism evidence="9 10">
    <name type="scientific">Kaistia hirudinis</name>
    <dbReference type="NCBI Taxonomy" id="1293440"/>
    <lineage>
        <taxon>Bacteria</taxon>
        <taxon>Pseudomonadati</taxon>
        <taxon>Pseudomonadota</taxon>
        <taxon>Alphaproteobacteria</taxon>
        <taxon>Hyphomicrobiales</taxon>
        <taxon>Kaistiaceae</taxon>
        <taxon>Kaistia</taxon>
    </lineage>
</organism>
<keyword evidence="4" id="KW-0564">Palmitate</keyword>
<name>A0A840ARM5_9HYPH</name>
<reference evidence="9 10" key="1">
    <citation type="submission" date="2020-08" db="EMBL/GenBank/DDBJ databases">
        <title>Genomic Encyclopedia of Type Strains, Phase IV (KMG-IV): sequencing the most valuable type-strain genomes for metagenomic binning, comparative biology and taxonomic classification.</title>
        <authorList>
            <person name="Goeker M."/>
        </authorList>
    </citation>
    <scope>NUCLEOTIDE SEQUENCE [LARGE SCALE GENOMIC DNA]</scope>
    <source>
        <strain evidence="9 10">DSM 25966</strain>
    </source>
</reference>
<feature type="compositionally biased region" description="Basic and acidic residues" evidence="7">
    <location>
        <begin position="39"/>
        <end position="49"/>
    </location>
</feature>
<evidence type="ECO:0000313" key="9">
    <source>
        <dbReference type="EMBL" id="MBB3931677.1"/>
    </source>
</evidence>
<dbReference type="Proteomes" id="UP000553963">
    <property type="component" value="Unassembled WGS sequence"/>
</dbReference>
<dbReference type="GO" id="GO:0009279">
    <property type="term" value="C:cell outer membrane"/>
    <property type="evidence" value="ECO:0007669"/>
    <property type="project" value="UniProtKB-SubCell"/>
</dbReference>
<evidence type="ECO:0000256" key="3">
    <source>
        <dbReference type="ARBA" id="ARBA00023136"/>
    </source>
</evidence>
<evidence type="ECO:0000256" key="7">
    <source>
        <dbReference type="SAM" id="MobiDB-lite"/>
    </source>
</evidence>
<dbReference type="InterPro" id="IPR032831">
    <property type="entry name" value="LptM_cons"/>
</dbReference>
<feature type="signal peptide" evidence="8">
    <location>
        <begin position="1"/>
        <end position="17"/>
    </location>
</feature>
<feature type="chain" id="PRO_5032321178" evidence="8">
    <location>
        <begin position="18"/>
        <end position="65"/>
    </location>
</feature>
<evidence type="ECO:0000256" key="5">
    <source>
        <dbReference type="ARBA" id="ARBA00023237"/>
    </source>
</evidence>
<accession>A0A840ARM5</accession>
<dbReference type="AlphaFoldDB" id="A0A840ARM5"/>
<keyword evidence="5" id="KW-0998">Cell outer membrane</keyword>
<evidence type="ECO:0000256" key="6">
    <source>
        <dbReference type="ARBA" id="ARBA00023288"/>
    </source>
</evidence>
<dbReference type="PROSITE" id="PS51257">
    <property type="entry name" value="PROKAR_LIPOPROTEIN"/>
    <property type="match status" value="1"/>
</dbReference>